<evidence type="ECO:0000256" key="3">
    <source>
        <dbReference type="ARBA" id="ARBA00022448"/>
    </source>
</evidence>
<dbReference type="EMBL" id="JARJJS010000002">
    <property type="protein sequence ID" value="MDF4024858.1"/>
    <property type="molecule type" value="Genomic_DNA"/>
</dbReference>
<evidence type="ECO:0000256" key="9">
    <source>
        <dbReference type="SAM" id="Phobius"/>
    </source>
</evidence>
<evidence type="ECO:0000256" key="7">
    <source>
        <dbReference type="ARBA" id="ARBA00023047"/>
    </source>
</evidence>
<evidence type="ECO:0000256" key="6">
    <source>
        <dbReference type="ARBA" id="ARBA00022989"/>
    </source>
</evidence>
<feature type="transmembrane region" description="Helical" evidence="9">
    <location>
        <begin position="153"/>
        <end position="179"/>
    </location>
</feature>
<evidence type="ECO:0000256" key="5">
    <source>
        <dbReference type="ARBA" id="ARBA00022692"/>
    </source>
</evidence>
<proteinExistence type="inferred from homology"/>
<feature type="transmembrane region" description="Helical" evidence="9">
    <location>
        <begin position="240"/>
        <end position="260"/>
    </location>
</feature>
<feature type="domain" description="ABC-2 type transporter transmembrane" evidence="10">
    <location>
        <begin position="30"/>
        <end position="229"/>
    </location>
</feature>
<evidence type="ECO:0000259" key="10">
    <source>
        <dbReference type="Pfam" id="PF01061"/>
    </source>
</evidence>
<feature type="transmembrane region" description="Helical" evidence="9">
    <location>
        <begin position="128"/>
        <end position="147"/>
    </location>
</feature>
<comment type="caution">
    <text evidence="11">The sequence shown here is derived from an EMBL/GenBank/DDBJ whole genome shotgun (WGS) entry which is preliminary data.</text>
</comment>
<dbReference type="PANTHER" id="PTHR30413">
    <property type="entry name" value="INNER MEMBRANE TRANSPORT PERMEASE"/>
    <property type="match status" value="1"/>
</dbReference>
<organism evidence="11 12">
    <name type="scientific">Luteibacter sahnii</name>
    <dbReference type="NCBI Taxonomy" id="3021977"/>
    <lineage>
        <taxon>Bacteria</taxon>
        <taxon>Pseudomonadati</taxon>
        <taxon>Pseudomonadota</taxon>
        <taxon>Gammaproteobacteria</taxon>
        <taxon>Lysobacterales</taxon>
        <taxon>Rhodanobacteraceae</taxon>
        <taxon>Luteibacter</taxon>
    </lineage>
</organism>
<name>A0ABT6B9V1_9GAMM</name>
<keyword evidence="6 9" id="KW-1133">Transmembrane helix</keyword>
<feature type="transmembrane region" description="Helical" evidence="9">
    <location>
        <begin position="81"/>
        <end position="108"/>
    </location>
</feature>
<evidence type="ECO:0000313" key="12">
    <source>
        <dbReference type="Proteomes" id="UP001528850"/>
    </source>
</evidence>
<keyword evidence="4" id="KW-1003">Cell membrane</keyword>
<evidence type="ECO:0000256" key="1">
    <source>
        <dbReference type="ARBA" id="ARBA00004651"/>
    </source>
</evidence>
<evidence type="ECO:0000256" key="4">
    <source>
        <dbReference type="ARBA" id="ARBA00022475"/>
    </source>
</evidence>
<keyword evidence="7" id="KW-0625">Polysaccharide transport</keyword>
<protein>
    <submittedName>
        <fullName evidence="11">ABC transporter permease</fullName>
    </submittedName>
</protein>
<dbReference type="PANTHER" id="PTHR30413:SF10">
    <property type="entry name" value="CAPSULE POLYSACCHARIDE EXPORT INNER-MEMBRANE PROTEIN CTRC"/>
    <property type="match status" value="1"/>
</dbReference>
<keyword evidence="7" id="KW-0762">Sugar transport</keyword>
<comment type="subcellular location">
    <subcellularLocation>
        <location evidence="1">Cell membrane</location>
        <topology evidence="1">Multi-pass membrane protein</topology>
    </subcellularLocation>
</comment>
<dbReference type="Proteomes" id="UP001528850">
    <property type="component" value="Unassembled WGS sequence"/>
</dbReference>
<sequence>MQNTVVSTDSRFSLALKDIREGIHSWPIWSTLAWQDIRQRYRRSVLGPLWITLTMIVTIAGMGPLYAALFRVDAHEFIPYLALGIISWGLISMLILEGCATFSGADTLIRSVRLPMTMHAFRMIGRNVVIYLHNWVAYVPFMIYLGITPTWTWLMVLPGLLIVVIASIPVAIILGLFCARFRDMQPIVGSVVQLAFFLTPIFWKPEALGTRVAFAKYNPLFMLVDLLRGPILGYIPGANVYIGVGIITVALYAVAIPMFVRYRQRIAFWV</sequence>
<keyword evidence="5 9" id="KW-0812">Transmembrane</keyword>
<reference evidence="11 12" key="1">
    <citation type="journal article" date="2024" name="Curr. Microbiol.">
        <title>Luteibacter sahnii sp. nov., A Novel Yellow-Colored Xanthomonadin Pigment Producing Probiotic Bacterium from Healthy Rice Seed Microbiome.</title>
        <authorList>
            <person name="Jaiswal G."/>
            <person name="Rana R."/>
            <person name="Nayak P.K."/>
            <person name="Chouhan R."/>
            <person name="Gandhi S.G."/>
            <person name="Patel H.K."/>
            <person name="Patil P.B."/>
        </authorList>
    </citation>
    <scope>NUCLEOTIDE SEQUENCE [LARGE SCALE GENOMIC DNA]</scope>
    <source>
        <strain evidence="11 12">PPL201</strain>
    </source>
</reference>
<comment type="similarity">
    <text evidence="2">Belongs to the ABC-2 integral membrane protein family.</text>
</comment>
<feature type="transmembrane region" description="Helical" evidence="9">
    <location>
        <begin position="186"/>
        <end position="203"/>
    </location>
</feature>
<evidence type="ECO:0000256" key="2">
    <source>
        <dbReference type="ARBA" id="ARBA00007783"/>
    </source>
</evidence>
<evidence type="ECO:0000313" key="11">
    <source>
        <dbReference type="EMBL" id="MDF4024858.1"/>
    </source>
</evidence>
<accession>A0ABT6B9V1</accession>
<evidence type="ECO:0000256" key="8">
    <source>
        <dbReference type="ARBA" id="ARBA00023136"/>
    </source>
</evidence>
<gene>
    <name evidence="11" type="ORF">P3W24_07785</name>
</gene>
<keyword evidence="12" id="KW-1185">Reference proteome</keyword>
<dbReference type="InterPro" id="IPR013525">
    <property type="entry name" value="ABC2_TM"/>
</dbReference>
<dbReference type="Pfam" id="PF01061">
    <property type="entry name" value="ABC2_membrane"/>
    <property type="match status" value="1"/>
</dbReference>
<keyword evidence="8 9" id="KW-0472">Membrane</keyword>
<dbReference type="RefSeq" id="WP_320549366.1">
    <property type="nucleotide sequence ID" value="NZ_JAQLOK010000001.1"/>
</dbReference>
<feature type="transmembrane region" description="Helical" evidence="9">
    <location>
        <begin position="45"/>
        <end position="69"/>
    </location>
</feature>
<keyword evidence="3" id="KW-0813">Transport</keyword>